<evidence type="ECO:0000256" key="1">
    <source>
        <dbReference type="SAM" id="Coils"/>
    </source>
</evidence>
<dbReference type="InterPro" id="IPR027417">
    <property type="entry name" value="P-loop_NTPase"/>
</dbReference>
<dbReference type="EMBL" id="ANNX02000047">
    <property type="protein sequence ID" value="KYC37022.1"/>
    <property type="molecule type" value="Genomic_DNA"/>
</dbReference>
<keyword evidence="1" id="KW-0175">Coiled coil</keyword>
<dbReference type="STRING" id="128403.WA1_46105"/>
<reference evidence="2 3" key="1">
    <citation type="journal article" date="2013" name="Genome Biol. Evol.">
        <title>Genomes of Stigonematalean cyanobacteria (subsection V) and the evolution of oxygenic photosynthesis from prokaryotes to plastids.</title>
        <authorList>
            <person name="Dagan T."/>
            <person name="Roettger M."/>
            <person name="Stucken K."/>
            <person name="Landan G."/>
            <person name="Koch R."/>
            <person name="Major P."/>
            <person name="Gould S.B."/>
            <person name="Goremykin V.V."/>
            <person name="Rippka R."/>
            <person name="Tandeau de Marsac N."/>
            <person name="Gugger M."/>
            <person name="Lockhart P.J."/>
            <person name="Allen J.F."/>
            <person name="Brune I."/>
            <person name="Maus I."/>
            <person name="Puhler A."/>
            <person name="Martin W.F."/>
        </authorList>
    </citation>
    <scope>NUCLEOTIDE SEQUENCE [LARGE SCALE GENOMIC DNA]</scope>
    <source>
        <strain evidence="2 3">PCC 7110</strain>
    </source>
</reference>
<dbReference type="Proteomes" id="UP000076925">
    <property type="component" value="Unassembled WGS sequence"/>
</dbReference>
<proteinExistence type="predicted"/>
<dbReference type="RefSeq" id="WP_017744289.1">
    <property type="nucleotide sequence ID" value="NZ_KQ976354.1"/>
</dbReference>
<dbReference type="PANTHER" id="PTHR34301:SF8">
    <property type="entry name" value="ATPASE DOMAIN-CONTAINING PROTEIN"/>
    <property type="match status" value="1"/>
</dbReference>
<evidence type="ECO:0008006" key="4">
    <source>
        <dbReference type="Google" id="ProtNLM"/>
    </source>
</evidence>
<dbReference type="AlphaFoldDB" id="A0A139WXB6"/>
<gene>
    <name evidence="2" type="ORF">WA1_46105</name>
</gene>
<sequence length="742" mass="83898">MTQKKSLKILLLAANPKNTLRLEEEVHAIKAVLKRDKNRERFEIITKLIVRVDDLRRALLDYAPKIVHVFGHGAGEHGLALEDSTGVTQFVSHKSLARLFELFANLVECVLLDGCYSEIQANAIAQNISYVIGISRERDFAALDFAASFYDALATGRSIEEAYQFGSAAISLRRGDVSECLTPILVKRGQLKLQEYDRATKRYEEEFSQAIQQECPLSEESRLRLNRLRSLLRIRDEDAEAIETRVNDLQEMCLSLQSQSIRNYQRLAQAILRRIGATDITPISSPQFPEGSLWDMTLPSTGLQLPTQSAIFYLNQETDSIPNDQLQQITQQREGAFLICASVTNNCPHRLTPLPVIWLSSSSLIEMIATPDNDLLVWLARFLFGQINVVALPGMLPYKTRGIAKLFFGRENELARITSGDQRGGIIIGAHRSGKTSFLEKLKEKLQQRFCKVIGPLTFFEFQSFFKDTLDPVGKSYFTGMSIQDWSSALKIFSINNPDCRLIFLLDEVDKMIQEDIKIDSSLGQMMRALQNGGFCEFFLAGHAKLREAIAIEGGPFRNFAEEITLTGLTQESAIDLIQRPMKLLGFEVSDLQANRIYQGTAGVAVLIQEFCLQLLDALRQSGVSEISDAMIEEVEQCPGFLDIVFEHYRYAQTWDSMAITLFTAMKGEVQRKDITEVFQQYGIDLKRDRLDRALDFLSRFGVLQKFRYSFYRVLSGYLIDAIKANDPESLLESELDKGRVA</sequence>
<organism evidence="2 3">
    <name type="scientific">Scytonema hofmannii PCC 7110</name>
    <dbReference type="NCBI Taxonomy" id="128403"/>
    <lineage>
        <taxon>Bacteria</taxon>
        <taxon>Bacillati</taxon>
        <taxon>Cyanobacteriota</taxon>
        <taxon>Cyanophyceae</taxon>
        <taxon>Nostocales</taxon>
        <taxon>Scytonemataceae</taxon>
        <taxon>Scytonema</taxon>
    </lineage>
</organism>
<evidence type="ECO:0000313" key="3">
    <source>
        <dbReference type="Proteomes" id="UP000076925"/>
    </source>
</evidence>
<dbReference type="Gene3D" id="3.40.50.300">
    <property type="entry name" value="P-loop containing nucleotide triphosphate hydrolases"/>
    <property type="match status" value="1"/>
</dbReference>
<accession>A0A139WXB6</accession>
<feature type="coiled-coil region" evidence="1">
    <location>
        <begin position="186"/>
        <end position="213"/>
    </location>
</feature>
<dbReference type="SUPFAM" id="SSF52540">
    <property type="entry name" value="P-loop containing nucleoside triphosphate hydrolases"/>
    <property type="match status" value="1"/>
</dbReference>
<dbReference type="PANTHER" id="PTHR34301">
    <property type="entry name" value="DNA-BINDING PROTEIN-RELATED"/>
    <property type="match status" value="1"/>
</dbReference>
<protein>
    <recommendedName>
        <fullName evidence="4">CHAT domain-containing protein</fullName>
    </recommendedName>
</protein>
<dbReference type="OrthoDB" id="6951663at2"/>
<name>A0A139WXB6_9CYAN</name>
<evidence type="ECO:0000313" key="2">
    <source>
        <dbReference type="EMBL" id="KYC37022.1"/>
    </source>
</evidence>
<comment type="caution">
    <text evidence="2">The sequence shown here is derived from an EMBL/GenBank/DDBJ whole genome shotgun (WGS) entry which is preliminary data.</text>
</comment>
<keyword evidence="3" id="KW-1185">Reference proteome</keyword>